<sequence>MEETKSSKIASAQIELPRLIMVARKRLRAVTDLRTAEMDKLTNGTSSVLAGGPSKSITEKAIALRRQIRERVQRGLDDPKTQGNPSPPHTDRGQLHGNGVGPKGRPRGHTSKDALVAAPGKGG</sequence>
<organism evidence="2 3">
    <name type="scientific">Imshaugia aleurites</name>
    <dbReference type="NCBI Taxonomy" id="172621"/>
    <lineage>
        <taxon>Eukaryota</taxon>
        <taxon>Fungi</taxon>
        <taxon>Dikarya</taxon>
        <taxon>Ascomycota</taxon>
        <taxon>Pezizomycotina</taxon>
        <taxon>Lecanoromycetes</taxon>
        <taxon>OSLEUM clade</taxon>
        <taxon>Lecanoromycetidae</taxon>
        <taxon>Lecanorales</taxon>
        <taxon>Lecanorineae</taxon>
        <taxon>Parmeliaceae</taxon>
        <taxon>Imshaugia</taxon>
    </lineage>
</organism>
<evidence type="ECO:0000313" key="3">
    <source>
        <dbReference type="Proteomes" id="UP000664534"/>
    </source>
</evidence>
<keyword evidence="3" id="KW-1185">Reference proteome</keyword>
<comment type="caution">
    <text evidence="2">The sequence shown here is derived from an EMBL/GenBank/DDBJ whole genome shotgun (WGS) entry which is preliminary data.</text>
</comment>
<protein>
    <submittedName>
        <fullName evidence="2">Uncharacterized protein</fullName>
    </submittedName>
</protein>
<dbReference type="Proteomes" id="UP000664534">
    <property type="component" value="Unassembled WGS sequence"/>
</dbReference>
<dbReference type="AlphaFoldDB" id="A0A8H3G221"/>
<accession>A0A8H3G221</accession>
<name>A0A8H3G221_9LECA</name>
<proteinExistence type="predicted"/>
<reference evidence="2" key="1">
    <citation type="submission" date="2021-03" db="EMBL/GenBank/DDBJ databases">
        <authorList>
            <person name="Tagirdzhanova G."/>
        </authorList>
    </citation>
    <scope>NUCLEOTIDE SEQUENCE</scope>
</reference>
<dbReference type="EMBL" id="CAJPDT010000082">
    <property type="protein sequence ID" value="CAF9935217.1"/>
    <property type="molecule type" value="Genomic_DNA"/>
</dbReference>
<gene>
    <name evidence="2" type="ORF">IMSHALPRED_010146</name>
</gene>
<feature type="region of interest" description="Disordered" evidence="1">
    <location>
        <begin position="71"/>
        <end position="123"/>
    </location>
</feature>
<evidence type="ECO:0000256" key="1">
    <source>
        <dbReference type="SAM" id="MobiDB-lite"/>
    </source>
</evidence>
<feature type="compositionally biased region" description="Basic and acidic residues" evidence="1">
    <location>
        <begin position="71"/>
        <end position="80"/>
    </location>
</feature>
<evidence type="ECO:0000313" key="2">
    <source>
        <dbReference type="EMBL" id="CAF9935217.1"/>
    </source>
</evidence>